<organism evidence="10">
    <name type="scientific">Notodromas monacha</name>
    <dbReference type="NCBI Taxonomy" id="399045"/>
    <lineage>
        <taxon>Eukaryota</taxon>
        <taxon>Metazoa</taxon>
        <taxon>Ecdysozoa</taxon>
        <taxon>Arthropoda</taxon>
        <taxon>Crustacea</taxon>
        <taxon>Oligostraca</taxon>
        <taxon>Ostracoda</taxon>
        <taxon>Podocopa</taxon>
        <taxon>Podocopida</taxon>
        <taxon>Cypridocopina</taxon>
        <taxon>Cypridoidea</taxon>
        <taxon>Cyprididae</taxon>
        <taxon>Notodromas</taxon>
    </lineage>
</organism>
<keyword evidence="2" id="KW-0004">4Fe-4S</keyword>
<dbReference type="GO" id="GO:0035597">
    <property type="term" value="F:tRNA-2-methylthio-N(6)-dimethylallyladenosine(37) synthase activity"/>
    <property type="evidence" value="ECO:0007669"/>
    <property type="project" value="TreeGrafter"/>
</dbReference>
<evidence type="ECO:0000259" key="8">
    <source>
        <dbReference type="PROSITE" id="PS51449"/>
    </source>
</evidence>
<dbReference type="GO" id="GO:0046872">
    <property type="term" value="F:metal ion binding"/>
    <property type="evidence" value="ECO:0007669"/>
    <property type="project" value="UniProtKB-KW"/>
</dbReference>
<dbReference type="Gene3D" id="3.40.50.12160">
    <property type="entry name" value="Methylthiotransferase, N-terminal domain"/>
    <property type="match status" value="1"/>
</dbReference>
<evidence type="ECO:0000256" key="6">
    <source>
        <dbReference type="ARBA" id="ARBA00023014"/>
    </source>
</evidence>
<evidence type="ECO:0000259" key="9">
    <source>
        <dbReference type="PROSITE" id="PS51918"/>
    </source>
</evidence>
<evidence type="ECO:0000256" key="5">
    <source>
        <dbReference type="ARBA" id="ARBA00023004"/>
    </source>
</evidence>
<dbReference type="PROSITE" id="PS01278">
    <property type="entry name" value="MTTASE_RADICAL"/>
    <property type="match status" value="1"/>
</dbReference>
<dbReference type="Pfam" id="PF04055">
    <property type="entry name" value="Radical_SAM"/>
    <property type="match status" value="2"/>
</dbReference>
<dbReference type="InterPro" id="IPR038135">
    <property type="entry name" value="Methylthiotransferase_N_sf"/>
</dbReference>
<dbReference type="Pfam" id="PF00919">
    <property type="entry name" value="UPF0004"/>
    <property type="match status" value="1"/>
</dbReference>
<dbReference type="CDD" id="cd03015">
    <property type="entry name" value="PRX_Typ2cys"/>
    <property type="match status" value="1"/>
</dbReference>
<dbReference type="Gene3D" id="3.30.750.210">
    <property type="match status" value="1"/>
</dbReference>
<dbReference type="SUPFAM" id="SSF52833">
    <property type="entry name" value="Thioredoxin-like"/>
    <property type="match status" value="1"/>
</dbReference>
<dbReference type="Proteomes" id="UP000678499">
    <property type="component" value="Unassembled WGS sequence"/>
</dbReference>
<dbReference type="SUPFAM" id="SSF102114">
    <property type="entry name" value="Radical SAM enzymes"/>
    <property type="match status" value="2"/>
</dbReference>
<dbReference type="SFLD" id="SFLDG01082">
    <property type="entry name" value="B12-binding_domain_containing"/>
    <property type="match status" value="1"/>
</dbReference>
<dbReference type="EMBL" id="CAJPEX010008886">
    <property type="protein sequence ID" value="CAG0924754.1"/>
    <property type="molecule type" value="Genomic_DNA"/>
</dbReference>
<dbReference type="GO" id="GO:0016491">
    <property type="term" value="F:oxidoreductase activity"/>
    <property type="evidence" value="ECO:0007669"/>
    <property type="project" value="InterPro"/>
</dbReference>
<keyword evidence="4" id="KW-0479">Metal-binding</keyword>
<dbReference type="InterPro" id="IPR020612">
    <property type="entry name" value="Methylthiotransferase_CS"/>
</dbReference>
<protein>
    <submittedName>
        <fullName evidence="10">Uncharacterized protein</fullName>
    </submittedName>
</protein>
<evidence type="ECO:0000313" key="11">
    <source>
        <dbReference type="Proteomes" id="UP000678499"/>
    </source>
</evidence>
<dbReference type="Gene3D" id="3.40.30.10">
    <property type="entry name" value="Glutaredoxin"/>
    <property type="match status" value="1"/>
</dbReference>
<dbReference type="FunFam" id="3.40.50.12160:FF:000003">
    <property type="entry name" value="CDK5 regulatory subunit-associated protein 1"/>
    <property type="match status" value="1"/>
</dbReference>
<keyword evidence="5" id="KW-0408">Iron</keyword>
<proteinExistence type="predicted"/>
<reference evidence="10" key="1">
    <citation type="submission" date="2020-11" db="EMBL/GenBank/DDBJ databases">
        <authorList>
            <person name="Tran Van P."/>
        </authorList>
    </citation>
    <scope>NUCLEOTIDE SEQUENCE</scope>
</reference>
<keyword evidence="3" id="KW-0949">S-adenosyl-L-methionine</keyword>
<dbReference type="GO" id="GO:0005829">
    <property type="term" value="C:cytosol"/>
    <property type="evidence" value="ECO:0007669"/>
    <property type="project" value="TreeGrafter"/>
</dbReference>
<dbReference type="PANTHER" id="PTHR43020:SF2">
    <property type="entry name" value="MITOCHONDRIAL TRNA METHYLTHIOTRANSFERASE CDK5RAP1"/>
    <property type="match status" value="1"/>
</dbReference>
<dbReference type="InterPro" id="IPR007197">
    <property type="entry name" value="rSAM"/>
</dbReference>
<dbReference type="PROSITE" id="PS51352">
    <property type="entry name" value="THIOREDOXIN_2"/>
    <property type="match status" value="1"/>
</dbReference>
<gene>
    <name evidence="10" type="ORF">NMOB1V02_LOCUS12207</name>
</gene>
<accession>A0A7R9BZR3</accession>
<name>A0A7R9BZR3_9CRUS</name>
<dbReference type="Pfam" id="PF00578">
    <property type="entry name" value="AhpC-TSA"/>
    <property type="match status" value="1"/>
</dbReference>
<dbReference type="SFLD" id="SFLDS00029">
    <property type="entry name" value="Radical_SAM"/>
    <property type="match status" value="1"/>
</dbReference>
<dbReference type="PROSITE" id="PS51449">
    <property type="entry name" value="MTTASE_N"/>
    <property type="match status" value="1"/>
</dbReference>
<dbReference type="Gene3D" id="3.80.30.20">
    <property type="entry name" value="tm_1862 like domain"/>
    <property type="match status" value="1"/>
</dbReference>
<dbReference type="InterPro" id="IPR023404">
    <property type="entry name" value="rSAM_horseshoe"/>
</dbReference>
<dbReference type="PROSITE" id="PS51918">
    <property type="entry name" value="RADICAL_SAM"/>
    <property type="match status" value="1"/>
</dbReference>
<dbReference type="InterPro" id="IPR058240">
    <property type="entry name" value="rSAM_sf"/>
</dbReference>
<dbReference type="InterPro" id="IPR013766">
    <property type="entry name" value="Thioredoxin_domain"/>
</dbReference>
<dbReference type="SMART" id="SM00729">
    <property type="entry name" value="Elp3"/>
    <property type="match status" value="1"/>
</dbReference>
<dbReference type="InterPro" id="IPR006638">
    <property type="entry name" value="Elp3/MiaA/NifB-like_rSAM"/>
</dbReference>
<dbReference type="GO" id="GO:0005739">
    <property type="term" value="C:mitochondrion"/>
    <property type="evidence" value="ECO:0007669"/>
    <property type="project" value="TreeGrafter"/>
</dbReference>
<evidence type="ECO:0000256" key="2">
    <source>
        <dbReference type="ARBA" id="ARBA00022485"/>
    </source>
</evidence>
<sequence>MNVNDADVVWTILRDAGYGRAVGPSDADVILIVTCSIREGAESKIWNKLRDLAALRKKKKSVSRVALLGCMAERLKSKLLEGEERLVDVVCGPDAYRDLPRLLSVAEAGDQAMNVALSLEETYADLATVRLDANSVTAFVSIMRGCDNMCSYCIVPFTRGRERSRPIESILREVERLVDEGVKEVTLLGQNVNSYRDVGSDKNSVHAVKSESRLAKGFKTVYKPKKGGIRFAELLSRVAEIDPNLRVRFTSPHPKDFPDEVRRLSALLRECLFFHLLNNLSARIMATPFIPIDQVLQVIRNNPNVCKNIHLPAQSGNSEILEKMRRGYTREAYLELVDHIRSLIPNIGLSSDFICGFSGETDEQFQDTLTLMEAVKYNFAYLFPYSLLSKPAPSWEGTAVVDGQFKQLSLADFRGKYIVFFFYPLDFTFVCPTEIVAFSDRVEDFRKMGVEVVACSVDSHFTHLAWVKTPRTQGGLEGLKIPLLSDITHQIAKDYGVYLHDMGIALR</sequence>
<dbReference type="InterPro" id="IPR036249">
    <property type="entry name" value="Thioredoxin-like_sf"/>
</dbReference>
<dbReference type="GO" id="GO:0016209">
    <property type="term" value="F:antioxidant activity"/>
    <property type="evidence" value="ECO:0007669"/>
    <property type="project" value="InterPro"/>
</dbReference>
<evidence type="ECO:0000256" key="3">
    <source>
        <dbReference type="ARBA" id="ARBA00022691"/>
    </source>
</evidence>
<evidence type="ECO:0000259" key="7">
    <source>
        <dbReference type="PROSITE" id="PS51352"/>
    </source>
</evidence>
<keyword evidence="11" id="KW-1185">Reference proteome</keyword>
<dbReference type="PANTHER" id="PTHR43020">
    <property type="entry name" value="CDK5 REGULATORY SUBUNIT-ASSOCIATED PROTEIN 1"/>
    <property type="match status" value="1"/>
</dbReference>
<dbReference type="InterPro" id="IPR000866">
    <property type="entry name" value="AhpC/TSA"/>
</dbReference>
<evidence type="ECO:0000313" key="10">
    <source>
        <dbReference type="EMBL" id="CAD7284602.1"/>
    </source>
</evidence>
<feature type="domain" description="Thioredoxin" evidence="7">
    <location>
        <begin position="386"/>
        <end position="507"/>
    </location>
</feature>
<evidence type="ECO:0000256" key="4">
    <source>
        <dbReference type="ARBA" id="ARBA00022723"/>
    </source>
</evidence>
<dbReference type="AlphaFoldDB" id="A0A7R9BZR3"/>
<dbReference type="InterPro" id="IPR013848">
    <property type="entry name" value="Methylthiotransferase_N"/>
</dbReference>
<dbReference type="OrthoDB" id="190098at2759"/>
<evidence type="ECO:0000256" key="1">
    <source>
        <dbReference type="ARBA" id="ARBA00001966"/>
    </source>
</evidence>
<comment type="cofactor">
    <cofactor evidence="1">
        <name>[4Fe-4S] cluster</name>
        <dbReference type="ChEBI" id="CHEBI:49883"/>
    </cofactor>
</comment>
<dbReference type="GO" id="GO:0051539">
    <property type="term" value="F:4 iron, 4 sulfur cluster binding"/>
    <property type="evidence" value="ECO:0007669"/>
    <property type="project" value="UniProtKB-KW"/>
</dbReference>
<feature type="domain" description="Radical SAM core" evidence="9">
    <location>
        <begin position="132"/>
        <end position="416"/>
    </location>
</feature>
<keyword evidence="6" id="KW-0411">Iron-sulfur</keyword>
<feature type="domain" description="MTTase N-terminal" evidence="8">
    <location>
        <begin position="1"/>
        <end position="108"/>
    </location>
</feature>
<feature type="non-terminal residue" evidence="10">
    <location>
        <position position="1"/>
    </location>
</feature>
<dbReference type="EMBL" id="OA890923">
    <property type="protein sequence ID" value="CAD7284602.1"/>
    <property type="molecule type" value="Genomic_DNA"/>
</dbReference>